<proteinExistence type="predicted"/>
<reference evidence="2 4" key="1">
    <citation type="submission" date="2021-11" db="EMBL/GenBank/DDBJ databases">
        <authorList>
            <person name="Islam A."/>
            <person name="Islam S."/>
            <person name="Flora M.S."/>
            <person name="Rahman M."/>
            <person name="Ziaur R.M."/>
            <person name="Epstein J.H."/>
            <person name="Hassan M."/>
            <person name="Klassen M."/>
            <person name="Woodard K."/>
            <person name="Webb A."/>
            <person name="Webby R.J."/>
            <person name="El Zowalaty M.E."/>
        </authorList>
    </citation>
    <scope>NUCLEOTIDE SEQUENCE</scope>
    <source>
        <strain evidence="3">Pbs1</strain>
        <strain evidence="2">Pbs3</strain>
    </source>
</reference>
<gene>
    <name evidence="3" type="ORF">PBS001_LOCUS787</name>
    <name evidence="2" type="ORF">PBS003_LOCUS8003</name>
</gene>
<feature type="signal peptide" evidence="1">
    <location>
        <begin position="1"/>
        <end position="17"/>
    </location>
</feature>
<protein>
    <recommendedName>
        <fullName evidence="6">Phosphoglycerate mutase</fullName>
    </recommendedName>
</protein>
<accession>A0AAU9LES5</accession>
<sequence length="279" mass="31717">MLLFCVFLLVVATSVQASSRYRYSNGYFVQGNRNLLIPTTNPLRMGLVEGKSWQHVHDKIDERQRNGVHMKLIVFLRHGEGTHNVAIEKYGSEAWNSYYCKLPEYLDAPLTDKGVKQAEETSKKLNAEIGNGLLLQHVLVSPLERALRTSIIAYQNQTTKLSIKSIELPREVLGVDTCDKRRNISEKKLEYREVDFSGFESNEDPWWTPDYRESDVELEIRATKFLDFIFSNSSAKSIGVVSHSVFGAALLRVVGHREYSLGTAELLPLLIENLPESKL</sequence>
<dbReference type="SMART" id="SM00855">
    <property type="entry name" value="PGAM"/>
    <property type="match status" value="1"/>
</dbReference>
<dbReference type="Pfam" id="PF00300">
    <property type="entry name" value="His_Phos_1"/>
    <property type="match status" value="1"/>
</dbReference>
<name>A0AAU9LES5_9STRA</name>
<dbReference type="Gene3D" id="3.40.50.1240">
    <property type="entry name" value="Phosphoglycerate mutase-like"/>
    <property type="match status" value="1"/>
</dbReference>
<dbReference type="GO" id="GO:0005737">
    <property type="term" value="C:cytoplasm"/>
    <property type="evidence" value="ECO:0007669"/>
    <property type="project" value="TreeGrafter"/>
</dbReference>
<dbReference type="InterPro" id="IPR013078">
    <property type="entry name" value="His_Pase_superF_clade-1"/>
</dbReference>
<dbReference type="InterPro" id="IPR050275">
    <property type="entry name" value="PGM_Phosphatase"/>
</dbReference>
<evidence type="ECO:0000313" key="2">
    <source>
        <dbReference type="EMBL" id="CAH0481397.1"/>
    </source>
</evidence>
<dbReference type="GO" id="GO:0016791">
    <property type="term" value="F:phosphatase activity"/>
    <property type="evidence" value="ECO:0007669"/>
    <property type="project" value="TreeGrafter"/>
</dbReference>
<feature type="chain" id="PRO_5043728773" description="Phosphoglycerate mutase" evidence="1">
    <location>
        <begin position="18"/>
        <end position="279"/>
    </location>
</feature>
<dbReference type="InterPro" id="IPR029033">
    <property type="entry name" value="His_PPase_superfam"/>
</dbReference>
<dbReference type="EMBL" id="CAKKTJ010000328">
    <property type="protein sequence ID" value="CAH0481397.1"/>
    <property type="molecule type" value="Genomic_DNA"/>
</dbReference>
<evidence type="ECO:0000256" key="1">
    <source>
        <dbReference type="SAM" id="SignalP"/>
    </source>
</evidence>
<dbReference type="Proteomes" id="UP001158986">
    <property type="component" value="Unassembled WGS sequence"/>
</dbReference>
<keyword evidence="1" id="KW-0732">Signal</keyword>
<dbReference type="SUPFAM" id="SSF53254">
    <property type="entry name" value="Phosphoglycerate mutase-like"/>
    <property type="match status" value="1"/>
</dbReference>
<dbReference type="EMBL" id="CAKLCB010000048">
    <property type="protein sequence ID" value="CAH0514006.1"/>
    <property type="molecule type" value="Genomic_DNA"/>
</dbReference>
<dbReference type="Proteomes" id="UP001160483">
    <property type="component" value="Unassembled WGS sequence"/>
</dbReference>
<dbReference type="AlphaFoldDB" id="A0AAU9LES5"/>
<dbReference type="PANTHER" id="PTHR48100">
    <property type="entry name" value="BROAD-SPECIFICITY PHOSPHATASE YOR283W-RELATED"/>
    <property type="match status" value="1"/>
</dbReference>
<keyword evidence="4" id="KW-1185">Reference proteome</keyword>
<evidence type="ECO:0008006" key="6">
    <source>
        <dbReference type="Google" id="ProtNLM"/>
    </source>
</evidence>
<dbReference type="CDD" id="cd07067">
    <property type="entry name" value="HP_PGM_like"/>
    <property type="match status" value="1"/>
</dbReference>
<dbReference type="PANTHER" id="PTHR48100:SF1">
    <property type="entry name" value="HISTIDINE PHOSPHATASE FAMILY PROTEIN-RELATED"/>
    <property type="match status" value="1"/>
</dbReference>
<evidence type="ECO:0000313" key="5">
    <source>
        <dbReference type="Proteomes" id="UP001160483"/>
    </source>
</evidence>
<comment type="caution">
    <text evidence="2">The sequence shown here is derived from an EMBL/GenBank/DDBJ whole genome shotgun (WGS) entry which is preliminary data.</text>
</comment>
<evidence type="ECO:0000313" key="4">
    <source>
        <dbReference type="Proteomes" id="UP001158986"/>
    </source>
</evidence>
<evidence type="ECO:0000313" key="3">
    <source>
        <dbReference type="EMBL" id="CAH0514006.1"/>
    </source>
</evidence>
<organism evidence="2 5">
    <name type="scientific">Peronospora belbahrii</name>
    <dbReference type="NCBI Taxonomy" id="622444"/>
    <lineage>
        <taxon>Eukaryota</taxon>
        <taxon>Sar</taxon>
        <taxon>Stramenopiles</taxon>
        <taxon>Oomycota</taxon>
        <taxon>Peronosporomycetes</taxon>
        <taxon>Peronosporales</taxon>
        <taxon>Peronosporaceae</taxon>
        <taxon>Peronospora</taxon>
    </lineage>
</organism>